<dbReference type="InterPro" id="IPR051011">
    <property type="entry name" value="Metal_resp_trans_reg"/>
</dbReference>
<dbReference type="PRINTS" id="PR00778">
    <property type="entry name" value="HTHARSR"/>
</dbReference>
<dbReference type="RefSeq" id="WP_211335239.1">
    <property type="nucleotide sequence ID" value="NZ_RBXL01000002.1"/>
</dbReference>
<dbReference type="PROSITE" id="PS50987">
    <property type="entry name" value="HTH_ARSR_2"/>
    <property type="match status" value="1"/>
</dbReference>
<dbReference type="PANTHER" id="PTHR43132">
    <property type="entry name" value="ARSENICAL RESISTANCE OPERON REPRESSOR ARSR-RELATED"/>
    <property type="match status" value="1"/>
</dbReference>
<evidence type="ECO:0000313" key="5">
    <source>
        <dbReference type="EMBL" id="RKT37930.1"/>
    </source>
</evidence>
<dbReference type="GO" id="GO:0003677">
    <property type="term" value="F:DNA binding"/>
    <property type="evidence" value="ECO:0007669"/>
    <property type="project" value="UniProtKB-KW"/>
</dbReference>
<gene>
    <name evidence="5" type="ORF">BDD21_5441</name>
</gene>
<accession>A0A495UNU2</accession>
<evidence type="ECO:0000313" key="6">
    <source>
        <dbReference type="Proteomes" id="UP000274556"/>
    </source>
</evidence>
<feature type="domain" description="HTH arsR-type" evidence="4">
    <location>
        <begin position="15"/>
        <end position="108"/>
    </location>
</feature>
<dbReference type="EMBL" id="RBXL01000002">
    <property type="protein sequence ID" value="RKT37930.1"/>
    <property type="molecule type" value="Genomic_DNA"/>
</dbReference>
<dbReference type="SMART" id="SM00418">
    <property type="entry name" value="HTH_ARSR"/>
    <property type="match status" value="1"/>
</dbReference>
<keyword evidence="1" id="KW-0805">Transcription regulation</keyword>
<dbReference type="PANTHER" id="PTHR43132:SF2">
    <property type="entry name" value="ARSENICAL RESISTANCE OPERON REPRESSOR ARSR-RELATED"/>
    <property type="match status" value="1"/>
</dbReference>
<dbReference type="SUPFAM" id="SSF46785">
    <property type="entry name" value="Winged helix' DNA-binding domain"/>
    <property type="match status" value="1"/>
</dbReference>
<dbReference type="InterPro" id="IPR001845">
    <property type="entry name" value="HTH_ArsR_DNA-bd_dom"/>
</dbReference>
<evidence type="ECO:0000256" key="2">
    <source>
        <dbReference type="ARBA" id="ARBA00023125"/>
    </source>
</evidence>
<keyword evidence="3" id="KW-0804">Transcription</keyword>
<evidence type="ECO:0000256" key="1">
    <source>
        <dbReference type="ARBA" id="ARBA00023015"/>
    </source>
</evidence>
<reference evidence="5 6" key="1">
    <citation type="submission" date="2018-10" db="EMBL/GenBank/DDBJ databases">
        <title>Genomic Encyclopedia of Archaeal and Bacterial Type Strains, Phase II (KMG-II): from individual species to whole genera.</title>
        <authorList>
            <person name="Goeker M."/>
        </authorList>
    </citation>
    <scope>NUCLEOTIDE SEQUENCE [LARGE SCALE GENOMIC DNA]</scope>
    <source>
        <strain evidence="5 6">DSM 235</strain>
    </source>
</reference>
<dbReference type="InterPro" id="IPR011991">
    <property type="entry name" value="ArsR-like_HTH"/>
</dbReference>
<name>A0A495UNU2_9GAMM</name>
<protein>
    <submittedName>
        <fullName evidence="5">ArsR family transcriptional regulator</fullName>
    </submittedName>
</protein>
<evidence type="ECO:0000259" key="4">
    <source>
        <dbReference type="PROSITE" id="PS50987"/>
    </source>
</evidence>
<sequence length="111" mass="12507">MPLCEHPSAEIPDIPATTLLGHAAELFRAMGDPERLRLLAMLQGGERCVGELVGEQDKLSTVSARLQALHRARLLHRRREARHIYYRLADEHVARLLNNALEHAAERFATP</sequence>
<keyword evidence="6" id="KW-1185">Reference proteome</keyword>
<dbReference type="GO" id="GO:0003700">
    <property type="term" value="F:DNA-binding transcription factor activity"/>
    <property type="evidence" value="ECO:0007669"/>
    <property type="project" value="InterPro"/>
</dbReference>
<dbReference type="Gene3D" id="1.10.10.10">
    <property type="entry name" value="Winged helix-like DNA-binding domain superfamily/Winged helix DNA-binding domain"/>
    <property type="match status" value="1"/>
</dbReference>
<comment type="caution">
    <text evidence="5">The sequence shown here is derived from an EMBL/GenBank/DDBJ whole genome shotgun (WGS) entry which is preliminary data.</text>
</comment>
<proteinExistence type="predicted"/>
<dbReference type="AlphaFoldDB" id="A0A495UNU2"/>
<dbReference type="InterPro" id="IPR036388">
    <property type="entry name" value="WH-like_DNA-bd_sf"/>
</dbReference>
<evidence type="ECO:0000256" key="3">
    <source>
        <dbReference type="ARBA" id="ARBA00023163"/>
    </source>
</evidence>
<dbReference type="InterPro" id="IPR036390">
    <property type="entry name" value="WH_DNA-bd_sf"/>
</dbReference>
<dbReference type="Pfam" id="PF01022">
    <property type="entry name" value="HTH_5"/>
    <property type="match status" value="1"/>
</dbReference>
<organism evidence="5 6">
    <name type="scientific">Thiocapsa rosea</name>
    <dbReference type="NCBI Taxonomy" id="69360"/>
    <lineage>
        <taxon>Bacteria</taxon>
        <taxon>Pseudomonadati</taxon>
        <taxon>Pseudomonadota</taxon>
        <taxon>Gammaproteobacteria</taxon>
        <taxon>Chromatiales</taxon>
        <taxon>Chromatiaceae</taxon>
        <taxon>Thiocapsa</taxon>
    </lineage>
</organism>
<dbReference type="NCBIfam" id="NF033788">
    <property type="entry name" value="HTH_metalloreg"/>
    <property type="match status" value="1"/>
</dbReference>
<dbReference type="CDD" id="cd00090">
    <property type="entry name" value="HTH_ARSR"/>
    <property type="match status" value="1"/>
</dbReference>
<dbReference type="Proteomes" id="UP000274556">
    <property type="component" value="Unassembled WGS sequence"/>
</dbReference>
<keyword evidence="2" id="KW-0238">DNA-binding</keyword>